<evidence type="ECO:0000259" key="10">
    <source>
        <dbReference type="PROSITE" id="PS51194"/>
    </source>
</evidence>
<dbReference type="NCBIfam" id="NF008168">
    <property type="entry name" value="PRK10917.2-2"/>
    <property type="match status" value="1"/>
</dbReference>
<dbReference type="AlphaFoldDB" id="A0A2H0QX91"/>
<dbReference type="Gene3D" id="3.40.50.300">
    <property type="entry name" value="P-loop containing nucleotide triphosphate hydrolases"/>
    <property type="match status" value="2"/>
</dbReference>
<dbReference type="InterPro" id="IPR012340">
    <property type="entry name" value="NA-bd_OB-fold"/>
</dbReference>
<reference evidence="11 12" key="1">
    <citation type="submission" date="2017-09" db="EMBL/GenBank/DDBJ databases">
        <title>Depth-based differentiation of microbial function through sediment-hosted aquifers and enrichment of novel symbionts in the deep terrestrial subsurface.</title>
        <authorList>
            <person name="Probst A.J."/>
            <person name="Ladd B."/>
            <person name="Jarett J.K."/>
            <person name="Geller-Mcgrath D.E."/>
            <person name="Sieber C.M."/>
            <person name="Emerson J.B."/>
            <person name="Anantharaman K."/>
            <person name="Thomas B.C."/>
            <person name="Malmstrom R."/>
            <person name="Stieglmeier M."/>
            <person name="Klingl A."/>
            <person name="Woyke T."/>
            <person name="Ryan C.M."/>
            <person name="Banfield J.F."/>
        </authorList>
    </citation>
    <scope>NUCLEOTIDE SEQUENCE [LARGE SCALE GENOMIC DNA]</scope>
    <source>
        <strain evidence="11">CG10_big_fil_rev_8_21_14_0_10_42_12</strain>
    </source>
</reference>
<keyword evidence="4 11" id="KW-0347">Helicase</keyword>
<dbReference type="SMART" id="SM00490">
    <property type="entry name" value="HELICc"/>
    <property type="match status" value="1"/>
</dbReference>
<keyword evidence="2" id="KW-0227">DNA damage</keyword>
<comment type="caution">
    <text evidence="11">The sequence shown here is derived from an EMBL/GenBank/DDBJ whole genome shotgun (WGS) entry which is preliminary data.</text>
</comment>
<protein>
    <recommendedName>
        <fullName evidence="8">Probable DNA 3'-5' helicase RecG</fullName>
    </recommendedName>
</protein>
<dbReference type="InterPro" id="IPR045562">
    <property type="entry name" value="RecG_dom3_C"/>
</dbReference>
<dbReference type="InterPro" id="IPR033454">
    <property type="entry name" value="RecG_wedge"/>
</dbReference>
<keyword evidence="1" id="KW-0547">Nucleotide-binding</keyword>
<proteinExistence type="predicted"/>
<dbReference type="InterPro" id="IPR027417">
    <property type="entry name" value="P-loop_NTPase"/>
</dbReference>
<evidence type="ECO:0000313" key="11">
    <source>
        <dbReference type="EMBL" id="PIR38616.1"/>
    </source>
</evidence>
<keyword evidence="7" id="KW-0234">DNA repair</keyword>
<dbReference type="PROSITE" id="PS51192">
    <property type="entry name" value="HELICASE_ATP_BIND_1"/>
    <property type="match status" value="1"/>
</dbReference>
<evidence type="ECO:0000256" key="7">
    <source>
        <dbReference type="ARBA" id="ARBA00023204"/>
    </source>
</evidence>
<feature type="non-terminal residue" evidence="11">
    <location>
        <position position="1"/>
    </location>
</feature>
<evidence type="ECO:0000256" key="5">
    <source>
        <dbReference type="ARBA" id="ARBA00022840"/>
    </source>
</evidence>
<dbReference type="PANTHER" id="PTHR47964:SF1">
    <property type="entry name" value="ATP-DEPENDENT DNA HELICASE HOMOLOG RECG, CHLOROPLASTIC"/>
    <property type="match status" value="1"/>
</dbReference>
<dbReference type="GO" id="GO:0006281">
    <property type="term" value="P:DNA repair"/>
    <property type="evidence" value="ECO:0007669"/>
    <property type="project" value="UniProtKB-KW"/>
</dbReference>
<dbReference type="InterPro" id="IPR047112">
    <property type="entry name" value="RecG/Mfd"/>
</dbReference>
<keyword evidence="3" id="KW-0378">Hydrolase</keyword>
<dbReference type="InterPro" id="IPR011545">
    <property type="entry name" value="DEAD/DEAH_box_helicase_dom"/>
</dbReference>
<evidence type="ECO:0000256" key="6">
    <source>
        <dbReference type="ARBA" id="ARBA00023125"/>
    </source>
</evidence>
<gene>
    <name evidence="11" type="ORF">COV34_00890</name>
</gene>
<dbReference type="PROSITE" id="PS51194">
    <property type="entry name" value="HELICASE_CTER"/>
    <property type="match status" value="1"/>
</dbReference>
<keyword evidence="5" id="KW-0067">ATP-binding</keyword>
<evidence type="ECO:0000256" key="3">
    <source>
        <dbReference type="ARBA" id="ARBA00022801"/>
    </source>
</evidence>
<dbReference type="InterPro" id="IPR014001">
    <property type="entry name" value="Helicase_ATP-bd"/>
</dbReference>
<name>A0A2H0QX91_9BACT</name>
<dbReference type="CDD" id="cd04488">
    <property type="entry name" value="RecG_wedge_OBF"/>
    <property type="match status" value="1"/>
</dbReference>
<evidence type="ECO:0000256" key="8">
    <source>
        <dbReference type="ARBA" id="ARBA00049819"/>
    </source>
</evidence>
<keyword evidence="6" id="KW-0238">DNA-binding</keyword>
<evidence type="ECO:0000256" key="4">
    <source>
        <dbReference type="ARBA" id="ARBA00022806"/>
    </source>
</evidence>
<dbReference type="PANTHER" id="PTHR47964">
    <property type="entry name" value="ATP-DEPENDENT DNA HELICASE HOMOLOG RECG, CHLOROPLASTIC"/>
    <property type="match status" value="1"/>
</dbReference>
<dbReference type="Pfam" id="PF00271">
    <property type="entry name" value="Helicase_C"/>
    <property type="match status" value="1"/>
</dbReference>
<sequence>TPIEQTGRLNPAQQKALERLGIKTVKDLLYHFPTRYGSTAEARRISDLVTGEETAIFGTVKKIETKKSFRSRIPMGKATIEDDTGSIDVVWFNQPYLAKMISASAIVKVQGKVTEKNGRVSIANPHIEEIGEMPEIVGKSLFGEGGESILYPVYRETRDITSRWIFHKLQKIFNEHIHEQILDPIPETILEKYKLPTLKTALVWIHAPKKPGDALSARKRFSFEEIFTIQLARQKSRALWDKEDAFTIDKKLSDLDPLLDILGFPLTEGQKNSVESILKDFKRGEPMARLLEGDVGSGKTAVAALTTYAVLTSHPKERPSARLQTAYMVPTEILARQQFENFIQFFVGTGVQIGLLTGKTCLKFPSKVNPNEATKISKAQLKKWCEAGDIGVLVGTHALIQKTLKFRDLAFVIIDEQHRFGTNQRQKLVQKDGFAPHLLSMTATPIPRSLALTLYGDLDLSVLDTLPPGRKPVITTIIKKDNRNETYNFIKEKLREGRQLYVICPRIDEPDPTKEKALNAKSAIEEAKRLKKEVFQEFNIGLIHGKMKPKEKEDVMQEFAEHKTDILVATSVIEVGINVPNATMIIIEGAERFGLSQLHQLRGRVMRSSYEPYCFVFTESSSDKTIRRLKSFTTAKNGFELAEHDLKERGPGELSGAKQWGISDIGMEALQNIKMVEAARNEAIELIEQDPDLTNHPLLSERISKLETVHFE</sequence>
<dbReference type="SMART" id="SM00487">
    <property type="entry name" value="DEXDc"/>
    <property type="match status" value="1"/>
</dbReference>
<dbReference type="Pfam" id="PF19833">
    <property type="entry name" value="RecG_dom3_C"/>
    <property type="match status" value="1"/>
</dbReference>
<dbReference type="Pfam" id="PF00270">
    <property type="entry name" value="DEAD"/>
    <property type="match status" value="1"/>
</dbReference>
<dbReference type="Gene3D" id="2.40.50.140">
    <property type="entry name" value="Nucleic acid-binding proteins"/>
    <property type="match status" value="1"/>
</dbReference>
<accession>A0A2H0QX91</accession>
<dbReference type="SUPFAM" id="SSF52540">
    <property type="entry name" value="P-loop containing nucleoside triphosphate hydrolases"/>
    <property type="match status" value="1"/>
</dbReference>
<dbReference type="GO" id="GO:0016787">
    <property type="term" value="F:hydrolase activity"/>
    <property type="evidence" value="ECO:0007669"/>
    <property type="project" value="UniProtKB-KW"/>
</dbReference>
<evidence type="ECO:0000259" key="9">
    <source>
        <dbReference type="PROSITE" id="PS51192"/>
    </source>
</evidence>
<dbReference type="SUPFAM" id="SSF50249">
    <property type="entry name" value="Nucleic acid-binding proteins"/>
    <property type="match status" value="1"/>
</dbReference>
<evidence type="ECO:0000256" key="1">
    <source>
        <dbReference type="ARBA" id="ARBA00022741"/>
    </source>
</evidence>
<dbReference type="EMBL" id="PCXL01000009">
    <property type="protein sequence ID" value="PIR38616.1"/>
    <property type="molecule type" value="Genomic_DNA"/>
</dbReference>
<organism evidence="11 12">
    <name type="scientific">Candidatus Zambryskibacteria bacterium CG10_big_fil_rev_8_21_14_0_10_42_12</name>
    <dbReference type="NCBI Taxonomy" id="1975115"/>
    <lineage>
        <taxon>Bacteria</taxon>
        <taxon>Candidatus Zambryskiibacteriota</taxon>
    </lineage>
</organism>
<dbReference type="InterPro" id="IPR001650">
    <property type="entry name" value="Helicase_C-like"/>
</dbReference>
<evidence type="ECO:0000256" key="2">
    <source>
        <dbReference type="ARBA" id="ARBA00022763"/>
    </source>
</evidence>
<feature type="domain" description="Helicase C-terminal" evidence="10">
    <location>
        <begin position="482"/>
        <end position="647"/>
    </location>
</feature>
<feature type="domain" description="Helicase ATP-binding" evidence="9">
    <location>
        <begin position="280"/>
        <end position="463"/>
    </location>
</feature>
<dbReference type="GO" id="GO:0005524">
    <property type="term" value="F:ATP binding"/>
    <property type="evidence" value="ECO:0007669"/>
    <property type="project" value="UniProtKB-KW"/>
</dbReference>
<evidence type="ECO:0000313" key="12">
    <source>
        <dbReference type="Proteomes" id="UP000231333"/>
    </source>
</evidence>
<dbReference type="Proteomes" id="UP000231333">
    <property type="component" value="Unassembled WGS sequence"/>
</dbReference>
<dbReference type="GO" id="GO:0003677">
    <property type="term" value="F:DNA binding"/>
    <property type="evidence" value="ECO:0007669"/>
    <property type="project" value="UniProtKB-KW"/>
</dbReference>
<dbReference type="GO" id="GO:0003678">
    <property type="term" value="F:DNA helicase activity"/>
    <property type="evidence" value="ECO:0007669"/>
    <property type="project" value="TreeGrafter"/>
</dbReference>
<dbReference type="Pfam" id="PF17191">
    <property type="entry name" value="RecG_wedge"/>
    <property type="match status" value="1"/>
</dbReference>